<evidence type="ECO:0000313" key="4">
    <source>
        <dbReference type="Proteomes" id="UP000004691"/>
    </source>
</evidence>
<feature type="compositionally biased region" description="Basic and acidic residues" evidence="1">
    <location>
        <begin position="1"/>
        <end position="17"/>
    </location>
</feature>
<reference evidence="3 4" key="1">
    <citation type="submission" date="2012-01" db="EMBL/GenBank/DDBJ databases">
        <title>Improved High-Quality Draft sequence of Saccharomonospora xinjiangensis XJ-54.</title>
        <authorList>
            <consortium name="US DOE Joint Genome Institute"/>
            <person name="Lucas S."/>
            <person name="Han J."/>
            <person name="Lapidus A."/>
            <person name="Cheng J.-F."/>
            <person name="Goodwin L."/>
            <person name="Pitluck S."/>
            <person name="Peters L."/>
            <person name="Mikhailova N."/>
            <person name="Teshima H."/>
            <person name="Detter J.C."/>
            <person name="Han C."/>
            <person name="Tapia R."/>
            <person name="Land M."/>
            <person name="Hauser L."/>
            <person name="Kyrpides N."/>
            <person name="Ivanova N."/>
            <person name="Pagani I."/>
            <person name="Brambilla E.-M."/>
            <person name="Klenk H.-P."/>
            <person name="Woyke T."/>
        </authorList>
    </citation>
    <scope>NUCLEOTIDE SEQUENCE [LARGE SCALE GENOMIC DNA]</scope>
    <source>
        <strain evidence="3 4">XJ-54</strain>
    </source>
</reference>
<evidence type="ECO:0000256" key="1">
    <source>
        <dbReference type="SAM" id="MobiDB-lite"/>
    </source>
</evidence>
<keyword evidence="2" id="KW-0472">Membrane</keyword>
<feature type="region of interest" description="Disordered" evidence="1">
    <location>
        <begin position="1"/>
        <end position="47"/>
    </location>
</feature>
<feature type="transmembrane region" description="Helical" evidence="2">
    <location>
        <begin position="76"/>
        <end position="94"/>
    </location>
</feature>
<dbReference type="HOGENOM" id="CLU_111106_0_0_11"/>
<evidence type="ECO:0000313" key="3">
    <source>
        <dbReference type="EMBL" id="EID52617.1"/>
    </source>
</evidence>
<keyword evidence="2" id="KW-1133">Transmembrane helix</keyword>
<dbReference type="AlphaFoldDB" id="I0UXL4"/>
<proteinExistence type="predicted"/>
<protein>
    <submittedName>
        <fullName evidence="3">Uncharacterized protein</fullName>
    </submittedName>
</protein>
<feature type="transmembrane region" description="Helical" evidence="2">
    <location>
        <begin position="52"/>
        <end position="70"/>
    </location>
</feature>
<dbReference type="eggNOG" id="ENOG5034AQS">
    <property type="taxonomic scope" value="Bacteria"/>
</dbReference>
<dbReference type="Proteomes" id="UP000004691">
    <property type="component" value="Unassembled WGS sequence"/>
</dbReference>
<name>I0UXL4_9PSEU</name>
<dbReference type="STRING" id="882086.SacxiDRAFT_0336"/>
<gene>
    <name evidence="3" type="ORF">SacxiDRAFT_0336</name>
</gene>
<dbReference type="EMBL" id="JH636049">
    <property type="protein sequence ID" value="EID52617.1"/>
    <property type="molecule type" value="Genomic_DNA"/>
</dbReference>
<keyword evidence="2" id="KW-0812">Transmembrane</keyword>
<sequence>MSGKGGEGREDSERSEGTELTEQEPTAGTPAREPERIPLSGDDPTARRKRTVSGLIAVALLAAAFGGVAGLVGGQVAGLVVAAVVAVPLVLLVTSGARRRMWLEGTTVVVRTWGSRTVNLVTAPRIDLMITDVRGTRTVSLLVSGQGRSAAVKIDLAVYAGTGGRELGILPLRRLADAVVNNMDAGGVVFSQLLVAQLRAEARGDAAADRPLYRLASAAPSGKLAQRFSIEAVSRFVASLND</sequence>
<keyword evidence="4" id="KW-1185">Reference proteome</keyword>
<evidence type="ECO:0000256" key="2">
    <source>
        <dbReference type="SAM" id="Phobius"/>
    </source>
</evidence>
<accession>I0UXL4</accession>
<organism evidence="3 4">
    <name type="scientific">Saccharomonospora xinjiangensis XJ-54</name>
    <dbReference type="NCBI Taxonomy" id="882086"/>
    <lineage>
        <taxon>Bacteria</taxon>
        <taxon>Bacillati</taxon>
        <taxon>Actinomycetota</taxon>
        <taxon>Actinomycetes</taxon>
        <taxon>Pseudonocardiales</taxon>
        <taxon>Pseudonocardiaceae</taxon>
        <taxon>Saccharomonospora</taxon>
    </lineage>
</organism>